<gene>
    <name evidence="2" type="ORF">OJ962_08060</name>
</gene>
<proteinExistence type="predicted"/>
<evidence type="ECO:0000256" key="1">
    <source>
        <dbReference type="SAM" id="MobiDB-lite"/>
    </source>
</evidence>
<comment type="caution">
    <text evidence="2">The sequence shown here is derived from an EMBL/GenBank/DDBJ whole genome shotgun (WGS) entry which is preliminary data.</text>
</comment>
<evidence type="ECO:0008006" key="4">
    <source>
        <dbReference type="Google" id="ProtNLM"/>
    </source>
</evidence>
<evidence type="ECO:0000313" key="3">
    <source>
        <dbReference type="Proteomes" id="UP001147700"/>
    </source>
</evidence>
<dbReference type="Gene3D" id="3.20.20.80">
    <property type="entry name" value="Glycosidases"/>
    <property type="match status" value="1"/>
</dbReference>
<dbReference type="RefSeq" id="WP_202955772.1">
    <property type="nucleotide sequence ID" value="NZ_JAPCID010000009.1"/>
</dbReference>
<accession>A0ABT4RFZ1</accession>
<dbReference type="SUPFAM" id="SSF51445">
    <property type="entry name" value="(Trans)glycosidases"/>
    <property type="match status" value="1"/>
</dbReference>
<dbReference type="Proteomes" id="UP001147700">
    <property type="component" value="Unassembled WGS sequence"/>
</dbReference>
<organism evidence="2 3">
    <name type="scientific">Solirubrobacter deserti</name>
    <dbReference type="NCBI Taxonomy" id="2282478"/>
    <lineage>
        <taxon>Bacteria</taxon>
        <taxon>Bacillati</taxon>
        <taxon>Actinomycetota</taxon>
        <taxon>Thermoleophilia</taxon>
        <taxon>Solirubrobacterales</taxon>
        <taxon>Solirubrobacteraceae</taxon>
        <taxon>Solirubrobacter</taxon>
    </lineage>
</organism>
<feature type="region of interest" description="Disordered" evidence="1">
    <location>
        <begin position="27"/>
        <end position="54"/>
    </location>
</feature>
<dbReference type="InterPro" id="IPR017853">
    <property type="entry name" value="GH"/>
</dbReference>
<sequence length="424" mass="45793">MRRPALLLALAVAVFVVVVVASAREKPEPRVQATPTPTASPSASPAPTPSPIPAAGRGLAVGITEFNPNLVAAEPAVPEPWESVRQAIGALKPEFFRLVIDWHHLQFFSAEQPADLEKPETGCMREVQPCLGWAGVRQQLRALASRQREGGWQTLVVMTGTPEWAAQPPSGCERAKATPRARAPRPETLPAYRQLILDVLRVAEEEGATLRFWSPWNEPNLPPFVSPQRAECDPASPSLAPAVYAELARTLQSALDEAPGEQQLLIGETAGLLEDTKLVTSVGQFIEGLPRDLVCASPVYTQHAYIGGDDPVEQAATALAAHDCPEPHTLWITETGVGPAPEEYSAVENPAAAGCRDLHERLVRWYEDPRVTVAFQYTVREDDKFPVGLFSTDMTERRPALAEWTAWGGGRAATAPPPASACAT</sequence>
<dbReference type="EMBL" id="JAPCID010000009">
    <property type="protein sequence ID" value="MDA0137444.1"/>
    <property type="molecule type" value="Genomic_DNA"/>
</dbReference>
<keyword evidence="3" id="KW-1185">Reference proteome</keyword>
<name>A0ABT4RFZ1_9ACTN</name>
<evidence type="ECO:0000313" key="2">
    <source>
        <dbReference type="EMBL" id="MDA0137444.1"/>
    </source>
</evidence>
<protein>
    <recommendedName>
        <fullName evidence="4">Glycoside hydrolase family 5 domain-containing protein</fullName>
    </recommendedName>
</protein>
<feature type="compositionally biased region" description="Low complexity" evidence="1">
    <location>
        <begin position="33"/>
        <end position="43"/>
    </location>
</feature>
<reference evidence="2" key="1">
    <citation type="submission" date="2022-10" db="EMBL/GenBank/DDBJ databases">
        <title>The WGS of Solirubrobacter sp. CPCC 204708.</title>
        <authorList>
            <person name="Jiang Z."/>
        </authorList>
    </citation>
    <scope>NUCLEOTIDE SEQUENCE</scope>
    <source>
        <strain evidence="2">CPCC 204708</strain>
    </source>
</reference>
<feature type="region of interest" description="Disordered" evidence="1">
    <location>
        <begin position="163"/>
        <end position="183"/>
    </location>
</feature>